<dbReference type="Pfam" id="PF08331">
    <property type="entry name" value="QueG_DUF1730"/>
    <property type="match status" value="1"/>
</dbReference>
<evidence type="ECO:0000256" key="9">
    <source>
        <dbReference type="HAMAP-Rule" id="MF_00916"/>
    </source>
</evidence>
<keyword evidence="9" id="KW-0846">Cobalamin</keyword>
<keyword evidence="7 9" id="KW-0408">Iron</keyword>
<feature type="binding site" evidence="9">
    <location>
        <position position="289"/>
    </location>
    <ligand>
        <name>[4Fe-4S] cluster</name>
        <dbReference type="ChEBI" id="CHEBI:49883"/>
        <label>1</label>
    </ligand>
</feature>
<evidence type="ECO:0000256" key="3">
    <source>
        <dbReference type="ARBA" id="ARBA00022694"/>
    </source>
</evidence>
<evidence type="ECO:0000256" key="5">
    <source>
        <dbReference type="ARBA" id="ARBA00022785"/>
    </source>
</evidence>
<reference evidence="11 12" key="1">
    <citation type="submission" date="2020-06" db="EMBL/GenBank/DDBJ databases">
        <title>Draft genome of Uliginosibacterium sp. IMCC34675.</title>
        <authorList>
            <person name="Song J."/>
        </authorList>
    </citation>
    <scope>NUCLEOTIDE SEQUENCE [LARGE SCALE GENOMIC DNA]</scope>
    <source>
        <strain evidence="11 12">IMCC34675</strain>
    </source>
</reference>
<comment type="pathway">
    <text evidence="9">tRNA modification; tRNA-queuosine biosynthesis.</text>
</comment>
<feature type="binding site" evidence="9">
    <location>
        <position position="349"/>
    </location>
    <ligand>
        <name>[4Fe-4S] cluster</name>
        <dbReference type="ChEBI" id="CHEBI:49883"/>
        <label>1</label>
    </ligand>
</feature>
<evidence type="ECO:0000256" key="6">
    <source>
        <dbReference type="ARBA" id="ARBA00023002"/>
    </source>
</evidence>
<comment type="subunit">
    <text evidence="9">Monomer.</text>
</comment>
<feature type="binding site" evidence="9">
    <location>
        <begin position="342"/>
        <end position="343"/>
    </location>
    <ligand>
        <name>cob(II)alamin</name>
        <dbReference type="ChEBI" id="CHEBI:16304"/>
    </ligand>
</feature>
<dbReference type="Pfam" id="PF13484">
    <property type="entry name" value="Fer4_16"/>
    <property type="match status" value="1"/>
</dbReference>
<dbReference type="PANTHER" id="PTHR30002">
    <property type="entry name" value="EPOXYQUEUOSINE REDUCTASE"/>
    <property type="match status" value="1"/>
</dbReference>
<comment type="subcellular location">
    <subcellularLocation>
        <location evidence="9">Cytoplasm</location>
    </subcellularLocation>
</comment>
<evidence type="ECO:0000256" key="4">
    <source>
        <dbReference type="ARBA" id="ARBA00022723"/>
    </source>
</evidence>
<keyword evidence="9" id="KW-0170">Cobalt</keyword>
<dbReference type="Gene3D" id="3.30.70.20">
    <property type="match status" value="1"/>
</dbReference>
<dbReference type="SUPFAM" id="SSF54862">
    <property type="entry name" value="4Fe-4S ferredoxins"/>
    <property type="match status" value="1"/>
</dbReference>
<evidence type="ECO:0000256" key="2">
    <source>
        <dbReference type="ARBA" id="ARBA00022490"/>
    </source>
</evidence>
<feature type="binding site" evidence="9">
    <location>
        <position position="342"/>
    </location>
    <ligand>
        <name>[4Fe-4S] cluster</name>
        <dbReference type="ChEBI" id="CHEBI:49883"/>
        <label>2</label>
    </ligand>
</feature>
<keyword evidence="2 9" id="KW-0963">Cytoplasm</keyword>
<comment type="caution">
    <text evidence="9">Lacks conserved residue(s) required for the propagation of feature annotation.</text>
</comment>
<feature type="binding site" evidence="9">
    <location>
        <position position="156"/>
    </location>
    <ligand>
        <name>cob(II)alamin</name>
        <dbReference type="ChEBI" id="CHEBI:16304"/>
    </ligand>
</feature>
<organism evidence="11 12">
    <name type="scientific">Uliginosibacterium aquaticum</name>
    <dbReference type="NCBI Taxonomy" id="2731212"/>
    <lineage>
        <taxon>Bacteria</taxon>
        <taxon>Pseudomonadati</taxon>
        <taxon>Pseudomonadota</taxon>
        <taxon>Betaproteobacteria</taxon>
        <taxon>Rhodocyclales</taxon>
        <taxon>Zoogloeaceae</taxon>
        <taxon>Uliginosibacterium</taxon>
    </lineage>
</organism>
<dbReference type="InterPro" id="IPR017900">
    <property type="entry name" value="4Fe4S_Fe_S_CS"/>
</dbReference>
<evidence type="ECO:0000259" key="10">
    <source>
        <dbReference type="PROSITE" id="PS51379"/>
    </source>
</evidence>
<feature type="domain" description="4Fe-4S ferredoxin-type" evidence="10">
    <location>
        <begin position="280"/>
        <end position="309"/>
    </location>
</feature>
<keyword evidence="1 9" id="KW-0004">4Fe-4S</keyword>
<dbReference type="EC" id="1.17.99.6" evidence="9"/>
<feature type="binding site" evidence="9">
    <location>
        <position position="292"/>
    </location>
    <ligand>
        <name>[4Fe-4S] cluster</name>
        <dbReference type="ChEBI" id="CHEBI:49883"/>
        <label>1</label>
    </ligand>
</feature>
<name>A0ABX2IDB0_9RHOO</name>
<comment type="catalytic activity">
    <reaction evidence="9">
        <text>epoxyqueuosine(34) in tRNA + AH2 = queuosine(34) in tRNA + A + H2O</text>
        <dbReference type="Rhea" id="RHEA:32159"/>
        <dbReference type="Rhea" id="RHEA-COMP:18571"/>
        <dbReference type="Rhea" id="RHEA-COMP:18582"/>
        <dbReference type="ChEBI" id="CHEBI:13193"/>
        <dbReference type="ChEBI" id="CHEBI:15377"/>
        <dbReference type="ChEBI" id="CHEBI:17499"/>
        <dbReference type="ChEBI" id="CHEBI:194431"/>
        <dbReference type="ChEBI" id="CHEBI:194443"/>
        <dbReference type="EC" id="1.17.99.6"/>
    </reaction>
</comment>
<feature type="active site" description="Proton donor" evidence="9">
    <location>
        <position position="235"/>
    </location>
</feature>
<dbReference type="InterPro" id="IPR017896">
    <property type="entry name" value="4Fe4S_Fe-S-bd"/>
</dbReference>
<dbReference type="PROSITE" id="PS51379">
    <property type="entry name" value="4FE4S_FER_2"/>
    <property type="match status" value="1"/>
</dbReference>
<feature type="binding site" evidence="9">
    <location>
        <position position="295"/>
    </location>
    <ligand>
        <name>[4Fe-4S] cluster</name>
        <dbReference type="ChEBI" id="CHEBI:49883"/>
        <label>1</label>
    </ligand>
</feature>
<feature type="binding site" evidence="9">
    <location>
        <position position="315"/>
    </location>
    <ligand>
        <name>[4Fe-4S] cluster</name>
        <dbReference type="ChEBI" id="CHEBI:49883"/>
        <label>2</label>
    </ligand>
</feature>
<proteinExistence type="inferred from homology"/>
<keyword evidence="5 9" id="KW-0671">Queuosine biosynthesis</keyword>
<feature type="binding site" evidence="9">
    <location>
        <position position="270"/>
    </location>
    <ligand>
        <name>cob(II)alamin</name>
        <dbReference type="ChEBI" id="CHEBI:16304"/>
    </ligand>
</feature>
<comment type="cofactor">
    <cofactor evidence="9">
        <name>[4Fe-4S] cluster</name>
        <dbReference type="ChEBI" id="CHEBI:49883"/>
    </cofactor>
    <text evidence="9">Binds 2 [4Fe-4S] clusters per monomer.</text>
</comment>
<dbReference type="NCBIfam" id="TIGR00276">
    <property type="entry name" value="tRNA epoxyqueuosine(34) reductase QueG"/>
    <property type="match status" value="1"/>
</dbReference>
<dbReference type="InterPro" id="IPR013542">
    <property type="entry name" value="QueG_DUF1730"/>
</dbReference>
<keyword evidence="8 9" id="KW-0411">Iron-sulfur</keyword>
<comment type="caution">
    <text evidence="11">The sequence shown here is derived from an EMBL/GenBank/DDBJ whole genome shotgun (WGS) entry which is preliminary data.</text>
</comment>
<comment type="cofactor">
    <cofactor evidence="9">
        <name>cob(II)alamin</name>
        <dbReference type="ChEBI" id="CHEBI:16304"/>
    </cofactor>
</comment>
<keyword evidence="6 9" id="KW-0560">Oxidoreductase</keyword>
<evidence type="ECO:0000313" key="11">
    <source>
        <dbReference type="EMBL" id="NSL54524.1"/>
    </source>
</evidence>
<feature type="binding site" evidence="9">
    <location>
        <position position="235"/>
    </location>
    <ligand>
        <name>cob(II)alamin</name>
        <dbReference type="ChEBI" id="CHEBI:16304"/>
    </ligand>
</feature>
<dbReference type="InterPro" id="IPR004453">
    <property type="entry name" value="QueG"/>
</dbReference>
<dbReference type="HAMAP" id="MF_00916">
    <property type="entry name" value="QueG"/>
    <property type="match status" value="1"/>
</dbReference>
<dbReference type="GO" id="GO:0052693">
    <property type="term" value="F:epoxyqueuosine reductase activity"/>
    <property type="evidence" value="ECO:0007669"/>
    <property type="project" value="UniProtKB-EC"/>
</dbReference>
<comment type="function">
    <text evidence="9">Catalyzes the conversion of epoxyqueuosine (oQ) to queuosine (Q), which is a hypermodified base found in the wobble positions of tRNA(Asp), tRNA(Asn), tRNA(His) and tRNA(Tyr).</text>
</comment>
<evidence type="ECO:0000256" key="7">
    <source>
        <dbReference type="ARBA" id="ARBA00023004"/>
    </source>
</evidence>
<keyword evidence="4 9" id="KW-0479">Metal-binding</keyword>
<feature type="binding site" evidence="9">
    <location>
        <position position="317"/>
    </location>
    <ligand>
        <name>cob(II)alamin</name>
        <dbReference type="ChEBI" id="CHEBI:16304"/>
    </ligand>
</feature>
<comment type="similarity">
    <text evidence="9">Belongs to the QueG family.</text>
</comment>
<evidence type="ECO:0000313" key="12">
    <source>
        <dbReference type="Proteomes" id="UP000778523"/>
    </source>
</evidence>
<accession>A0ABX2IDB0</accession>
<dbReference type="Proteomes" id="UP000778523">
    <property type="component" value="Unassembled WGS sequence"/>
</dbReference>
<evidence type="ECO:0000256" key="8">
    <source>
        <dbReference type="ARBA" id="ARBA00023014"/>
    </source>
</evidence>
<dbReference type="EMBL" id="JABCSC020000001">
    <property type="protein sequence ID" value="NSL54524.1"/>
    <property type="molecule type" value="Genomic_DNA"/>
</dbReference>
<feature type="binding site" evidence="9">
    <location>
        <position position="299"/>
    </location>
    <ligand>
        <name>[4Fe-4S] cluster</name>
        <dbReference type="ChEBI" id="CHEBI:49883"/>
        <label>2</label>
    </ligand>
</feature>
<feature type="binding site" evidence="9">
    <location>
        <position position="345"/>
    </location>
    <ligand>
        <name>[4Fe-4S] cluster</name>
        <dbReference type="ChEBI" id="CHEBI:49883"/>
        <label>2</label>
    </ligand>
</feature>
<keyword evidence="12" id="KW-1185">Reference proteome</keyword>
<feature type="binding site" evidence="9">
    <location>
        <position position="259"/>
    </location>
    <ligand>
        <name>cob(II)alamin</name>
        <dbReference type="ChEBI" id="CHEBI:16304"/>
    </ligand>
</feature>
<gene>
    <name evidence="9 11" type="primary">queG</name>
    <name evidence="11" type="ORF">HJ583_005775</name>
</gene>
<dbReference type="PROSITE" id="PS00198">
    <property type="entry name" value="4FE4S_FER_1"/>
    <property type="match status" value="1"/>
</dbReference>
<protein>
    <recommendedName>
        <fullName evidence="9">Epoxyqueuosine reductase</fullName>
        <ecNumber evidence="9">1.17.99.6</ecNumber>
    </recommendedName>
    <alternativeName>
        <fullName evidence="9">Queuosine biosynthesis protein QueG</fullName>
    </alternativeName>
</protein>
<dbReference type="PANTHER" id="PTHR30002:SF4">
    <property type="entry name" value="EPOXYQUEUOSINE REDUCTASE"/>
    <property type="match status" value="1"/>
</dbReference>
<keyword evidence="3 9" id="KW-0819">tRNA processing</keyword>
<evidence type="ECO:0000256" key="1">
    <source>
        <dbReference type="ARBA" id="ARBA00022485"/>
    </source>
</evidence>
<sequence>MRESIEIKVIQRNSRNSINFYQGVGGALYTSCVAQRPQQAPCQRGLAGTQVTREPDHQAGRQHGCECRTEGFSGRCIGKWQALGAGIIAGVMHPDSLIPQTDELLRQIRSWARELGFAGLGVSGVDLGSAEQGLLDWLAAGFHGGMDYMARHGLKRARPAELVPGTVSVLMLRMDYWPEPDLTEAIRLQSEAGRAAISRYALGRDYHKVLRNRLQKLAERIAVEVGEYGHRVFVDSAPVLEVELASRAGLGWRGKHTLLINREAGSFFFLGEIYVDLALPPDTPVRAHCGSCTACIPACPTQAIVAPYRLDARRCISYLTIEHAGPIPEALRPLIGNRVYGCDDCQLACPWNRFARLTQEPDFAVRNGLDRATLVELFAWREDEFAQRLAGSPIYRIGHERWLRNLAVGLGNAPTSPAVLEALQSRADDPSALVREHVAWALAQHGR</sequence>